<sequence length="589" mass="62403">MAANSGVRANTPSEETALLSGISDITAINGYAASSSSPQITTTAYDASPEDKPTHTISSARSMSIALSLFVLIFFHTTNMSGLAMIQGSLAADLHSPSQTMWFTTSYLIASSSLTPLAGSLATTFSPRAIVLPTAVLFSLGSLLASQAESFAVFMVGRVVMGCGGAGVVVMSVVFVIELAGKRRRGVMIGAVNMAYTMGVSVGAAVYGVLQPVIGWRPLFWLQSAILLLAGLGLYLSLPESMSSPASEQNGQKPLSLKQKLANIDYLGAVLLITTIVLFLSSLAGDIHPTPLLLSLLSLLSFILVEFTLSASHPIIPLSVLSSRGILLSCLSQLGLLTGRMSIIFYTPIFMLAVRGSSAATAGSVLIASNVALSLGGLLIGWLHIRRAGSYYASLLVSIVCLDVTFYALAEMSRSSTASYVFIATVCFSGFVTGIVINYALVHILHLSHANTEYVTTSLFATFRGFGASFGTSLGGGIFYRILRSDLVAGFLALDGTAELGPARKRLVDRLLESPELVWHGGDMLRLEPQERQIAVEGYADAIRGVWRAAAVLGVFVVAVQAAAGWTSPREEATRKLQREHEHEHEHDA</sequence>
<feature type="transmembrane region" description="Helical" evidence="6">
    <location>
        <begin position="65"/>
        <end position="86"/>
    </location>
</feature>
<organism evidence="8 9">
    <name type="scientific">Trichoderma gamsii</name>
    <dbReference type="NCBI Taxonomy" id="398673"/>
    <lineage>
        <taxon>Eukaryota</taxon>
        <taxon>Fungi</taxon>
        <taxon>Dikarya</taxon>
        <taxon>Ascomycota</taxon>
        <taxon>Pezizomycotina</taxon>
        <taxon>Sordariomycetes</taxon>
        <taxon>Hypocreomycetidae</taxon>
        <taxon>Hypocreales</taxon>
        <taxon>Hypocreaceae</taxon>
        <taxon>Trichoderma</taxon>
    </lineage>
</organism>
<feature type="transmembrane region" description="Helical" evidence="6">
    <location>
        <begin position="151"/>
        <end position="177"/>
    </location>
</feature>
<dbReference type="PROSITE" id="PS50850">
    <property type="entry name" value="MFS"/>
    <property type="match status" value="1"/>
</dbReference>
<accession>A0A2K0SYE0</accession>
<feature type="region of interest" description="Disordered" evidence="5">
    <location>
        <begin position="570"/>
        <end position="589"/>
    </location>
</feature>
<dbReference type="Proteomes" id="UP000236546">
    <property type="component" value="Unassembled WGS sequence"/>
</dbReference>
<gene>
    <name evidence="8" type="ORF">TGAMA5MH_09859</name>
</gene>
<dbReference type="SUPFAM" id="SSF103473">
    <property type="entry name" value="MFS general substrate transporter"/>
    <property type="match status" value="1"/>
</dbReference>
<evidence type="ECO:0000256" key="3">
    <source>
        <dbReference type="ARBA" id="ARBA00022989"/>
    </source>
</evidence>
<evidence type="ECO:0000256" key="6">
    <source>
        <dbReference type="SAM" id="Phobius"/>
    </source>
</evidence>
<dbReference type="PANTHER" id="PTHR23501">
    <property type="entry name" value="MAJOR FACILITATOR SUPERFAMILY"/>
    <property type="match status" value="1"/>
</dbReference>
<feature type="transmembrane region" description="Helical" evidence="6">
    <location>
        <begin position="220"/>
        <end position="238"/>
    </location>
</feature>
<feature type="transmembrane region" description="Helical" evidence="6">
    <location>
        <begin position="266"/>
        <end position="285"/>
    </location>
</feature>
<evidence type="ECO:0000313" key="8">
    <source>
        <dbReference type="EMBL" id="PNP38286.1"/>
    </source>
</evidence>
<keyword evidence="2 6" id="KW-0812">Transmembrane</keyword>
<dbReference type="GO" id="GO:0015174">
    <property type="term" value="F:basic amino acid transmembrane transporter activity"/>
    <property type="evidence" value="ECO:0007669"/>
    <property type="project" value="TreeGrafter"/>
</dbReference>
<reference evidence="8 9" key="1">
    <citation type="submission" date="2017-02" db="EMBL/GenBank/DDBJ databases">
        <title>Genomes of Trichoderma spp. with biocontrol activity.</title>
        <authorList>
            <person name="Gardiner D."/>
            <person name="Kazan K."/>
            <person name="Vos C."/>
            <person name="Harvey P."/>
        </authorList>
    </citation>
    <scope>NUCLEOTIDE SEQUENCE [LARGE SCALE GENOMIC DNA]</scope>
    <source>
        <strain evidence="8 9">A5MH</strain>
    </source>
</reference>
<dbReference type="InterPro" id="IPR020846">
    <property type="entry name" value="MFS_dom"/>
</dbReference>
<dbReference type="Pfam" id="PF07690">
    <property type="entry name" value="MFS_1"/>
    <property type="match status" value="1"/>
</dbReference>
<keyword evidence="3 6" id="KW-1133">Transmembrane helix</keyword>
<protein>
    <recommendedName>
        <fullName evidence="7">Major facilitator superfamily (MFS) profile domain-containing protein</fullName>
    </recommendedName>
</protein>
<comment type="caution">
    <text evidence="8">The sequence shown here is derived from an EMBL/GenBank/DDBJ whole genome shotgun (WGS) entry which is preliminary data.</text>
</comment>
<feature type="domain" description="Major facilitator superfamily (MFS) profile" evidence="7">
    <location>
        <begin position="65"/>
        <end position="505"/>
    </location>
</feature>
<evidence type="ECO:0000256" key="2">
    <source>
        <dbReference type="ARBA" id="ARBA00022692"/>
    </source>
</evidence>
<keyword evidence="4 6" id="KW-0472">Membrane</keyword>
<dbReference type="EMBL" id="MTYH01000106">
    <property type="protein sequence ID" value="PNP38286.1"/>
    <property type="molecule type" value="Genomic_DNA"/>
</dbReference>
<dbReference type="PANTHER" id="PTHR23501:SF6">
    <property type="entry name" value="MULTIDRUG TRANSPORTER, PUTATIVE (AFU_ORTHOLOGUE AFUA_3G14560)-RELATED"/>
    <property type="match status" value="1"/>
</dbReference>
<comment type="subcellular location">
    <subcellularLocation>
        <location evidence="1">Membrane</location>
        <topology evidence="1">Multi-pass membrane protein</topology>
    </subcellularLocation>
</comment>
<feature type="transmembrane region" description="Helical" evidence="6">
    <location>
        <begin position="360"/>
        <end position="383"/>
    </location>
</feature>
<feature type="transmembrane region" description="Helical" evidence="6">
    <location>
        <begin position="129"/>
        <end position="145"/>
    </location>
</feature>
<evidence type="ECO:0000256" key="4">
    <source>
        <dbReference type="ARBA" id="ARBA00023136"/>
    </source>
</evidence>
<dbReference type="OrthoDB" id="4160219at2759"/>
<dbReference type="GO" id="GO:0000329">
    <property type="term" value="C:fungal-type vacuole membrane"/>
    <property type="evidence" value="ECO:0007669"/>
    <property type="project" value="TreeGrafter"/>
</dbReference>
<feature type="transmembrane region" description="Helical" evidence="6">
    <location>
        <begin position="189"/>
        <end position="214"/>
    </location>
</feature>
<dbReference type="InterPro" id="IPR036259">
    <property type="entry name" value="MFS_trans_sf"/>
</dbReference>
<feature type="transmembrane region" description="Helical" evidence="6">
    <location>
        <begin position="546"/>
        <end position="566"/>
    </location>
</feature>
<proteinExistence type="predicted"/>
<evidence type="ECO:0000313" key="9">
    <source>
        <dbReference type="Proteomes" id="UP000236546"/>
    </source>
</evidence>
<evidence type="ECO:0000259" key="7">
    <source>
        <dbReference type="PROSITE" id="PS50850"/>
    </source>
</evidence>
<evidence type="ECO:0000256" key="1">
    <source>
        <dbReference type="ARBA" id="ARBA00004141"/>
    </source>
</evidence>
<dbReference type="Gene3D" id="1.20.1250.20">
    <property type="entry name" value="MFS general substrate transporter like domains"/>
    <property type="match status" value="1"/>
</dbReference>
<feature type="transmembrane region" description="Helical" evidence="6">
    <location>
        <begin position="421"/>
        <end position="442"/>
    </location>
</feature>
<dbReference type="AlphaFoldDB" id="A0A2K0SYE0"/>
<feature type="transmembrane region" description="Helical" evidence="6">
    <location>
        <begin position="101"/>
        <end position="122"/>
    </location>
</feature>
<dbReference type="InterPro" id="IPR011701">
    <property type="entry name" value="MFS"/>
</dbReference>
<evidence type="ECO:0000256" key="5">
    <source>
        <dbReference type="SAM" id="MobiDB-lite"/>
    </source>
</evidence>
<feature type="transmembrane region" description="Helical" evidence="6">
    <location>
        <begin position="330"/>
        <end position="354"/>
    </location>
</feature>
<feature type="transmembrane region" description="Helical" evidence="6">
    <location>
        <begin position="390"/>
        <end position="409"/>
    </location>
</feature>
<name>A0A2K0SYE0_9HYPO</name>